<sequence>ERIPWDNYAFGNEFPDDIIRSGKFSPTDFTSMSTRCHHFYESVDPILHTNFIILLRIAVTFSGIHTAASRNHILIHLKDESRRTNT</sequence>
<dbReference type="AlphaFoldDB" id="J9E9T0"/>
<comment type="caution">
    <text evidence="1">The sequence shown here is derived from an EMBL/GenBank/DDBJ whole genome shotgun (WGS) entry which is preliminary data.</text>
</comment>
<gene>
    <name evidence="1" type="ORF">WUBG_16969</name>
</gene>
<feature type="non-terminal residue" evidence="1">
    <location>
        <position position="1"/>
    </location>
</feature>
<accession>J9E9T0</accession>
<evidence type="ECO:0000313" key="1">
    <source>
        <dbReference type="EMBL" id="EJW72124.1"/>
    </source>
</evidence>
<reference evidence="2" key="1">
    <citation type="submission" date="2012-08" db="EMBL/GenBank/DDBJ databases">
        <title>The Genome Sequence of Wuchereria bancrofti.</title>
        <authorList>
            <person name="Nutman T.B."/>
            <person name="Fink D.L."/>
            <person name="Russ C."/>
            <person name="Young S."/>
            <person name="Zeng Q."/>
            <person name="Koehrsen M."/>
            <person name="Alvarado L."/>
            <person name="Berlin A."/>
            <person name="Chapman S.B."/>
            <person name="Chen Z."/>
            <person name="Freedman E."/>
            <person name="Gellesch M."/>
            <person name="Goldberg J."/>
            <person name="Griggs A."/>
            <person name="Gujja S."/>
            <person name="Heilman E.R."/>
            <person name="Heiman D."/>
            <person name="Hepburn T."/>
            <person name="Howarth C."/>
            <person name="Jen D."/>
            <person name="Larson L."/>
            <person name="Lewis B."/>
            <person name="Mehta T."/>
            <person name="Park D."/>
            <person name="Pearson M."/>
            <person name="Roberts A."/>
            <person name="Saif S."/>
            <person name="Shea T."/>
            <person name="Shenoy N."/>
            <person name="Sisk P."/>
            <person name="Stolte C."/>
            <person name="Sykes S."/>
            <person name="Walk T."/>
            <person name="White J."/>
            <person name="Yandava C."/>
            <person name="Haas B."/>
            <person name="Henn M.R."/>
            <person name="Nusbaum C."/>
            <person name="Birren B."/>
        </authorList>
    </citation>
    <scope>NUCLEOTIDE SEQUENCE [LARGE SCALE GENOMIC DNA]</scope>
    <source>
        <strain evidence="2">NA</strain>
    </source>
</reference>
<evidence type="ECO:0000313" key="2">
    <source>
        <dbReference type="Proteomes" id="UP000004810"/>
    </source>
</evidence>
<organism evidence="1 2">
    <name type="scientific">Wuchereria bancrofti</name>
    <dbReference type="NCBI Taxonomy" id="6293"/>
    <lineage>
        <taxon>Eukaryota</taxon>
        <taxon>Metazoa</taxon>
        <taxon>Ecdysozoa</taxon>
        <taxon>Nematoda</taxon>
        <taxon>Chromadorea</taxon>
        <taxon>Rhabditida</taxon>
        <taxon>Spirurina</taxon>
        <taxon>Spiruromorpha</taxon>
        <taxon>Filarioidea</taxon>
        <taxon>Onchocercidae</taxon>
        <taxon>Wuchereria</taxon>
    </lineage>
</organism>
<dbReference type="EMBL" id="ADBV01016867">
    <property type="protein sequence ID" value="EJW72124.1"/>
    <property type="molecule type" value="Genomic_DNA"/>
</dbReference>
<protein>
    <submittedName>
        <fullName evidence="1">Uncharacterized protein</fullName>
    </submittedName>
</protein>
<name>J9E9T0_WUCBA</name>
<dbReference type="Proteomes" id="UP000004810">
    <property type="component" value="Unassembled WGS sequence"/>
</dbReference>
<proteinExistence type="predicted"/>